<dbReference type="Gene3D" id="3.90.550.10">
    <property type="entry name" value="Spore Coat Polysaccharide Biosynthesis Protein SpsA, Chain A"/>
    <property type="match status" value="1"/>
</dbReference>
<protein>
    <recommendedName>
        <fullName evidence="3">Glycosyl transferase</fullName>
    </recommendedName>
</protein>
<dbReference type="Proteomes" id="UP000674416">
    <property type="component" value="Unassembled WGS sequence"/>
</dbReference>
<sequence>MKSSDPFFYFATIISKDYLIKGLSFYDSLRNQTQNFHVWICCMDDASYDTLSKMELEQATLIHLADIENEELRQVKSGRKLNEYCWTIKAPLCIYVLEHYKEIDHIIYCDADMYFFLDPKPIHTEWGSHPAFLCRQRGSHELERLHGSYQAGLIGFKRNEQGMTILHWWNDRCIEKCFDVYEETSWGDQKYLDRIPHLFPSVKILEHIGINAAPWNLVMNNSHKVWKKDGRVYLDDSELVAYHFGSMLILNELEFELWKLEILPFSEEVRSLIYMPYIKSLRESGNKLMKKINVDESLLYAAPPSDYSVKNSLKL</sequence>
<gene>
    <name evidence="1" type="ORF">JOC74_003201</name>
</gene>
<dbReference type="InterPro" id="IPR029044">
    <property type="entry name" value="Nucleotide-diphossugar_trans"/>
</dbReference>
<evidence type="ECO:0008006" key="3">
    <source>
        <dbReference type="Google" id="ProtNLM"/>
    </source>
</evidence>
<evidence type="ECO:0000313" key="1">
    <source>
        <dbReference type="EMBL" id="MBP1082698.1"/>
    </source>
</evidence>
<comment type="caution">
    <text evidence="1">The sequence shown here is derived from an EMBL/GenBank/DDBJ whole genome shotgun (WGS) entry which is preliminary data.</text>
</comment>
<accession>A0ABS4CZD7</accession>
<dbReference type="EMBL" id="JAFDST010000003">
    <property type="protein sequence ID" value="MBP1082698.1"/>
    <property type="molecule type" value="Genomic_DNA"/>
</dbReference>
<evidence type="ECO:0000313" key="2">
    <source>
        <dbReference type="Proteomes" id="UP000674416"/>
    </source>
</evidence>
<dbReference type="SUPFAM" id="SSF53448">
    <property type="entry name" value="Nucleotide-diphospho-sugar transferases"/>
    <property type="match status" value="1"/>
</dbReference>
<reference evidence="1 2" key="1">
    <citation type="submission" date="2021-01" db="EMBL/GenBank/DDBJ databases">
        <title>Genomic Encyclopedia of Type Strains, Phase IV (KMG-IV): sequencing the most valuable type-strain genomes for metagenomic binning, comparative biology and taxonomic classification.</title>
        <authorList>
            <person name="Goeker M."/>
        </authorList>
    </citation>
    <scope>NUCLEOTIDE SEQUENCE [LARGE SCALE GENOMIC DNA]</scope>
    <source>
        <strain evidence="1 2">DSM 103394</strain>
    </source>
</reference>
<organism evidence="1 2">
    <name type="scientific">Bacillus capparidis</name>
    <dbReference type="NCBI Taxonomy" id="1840411"/>
    <lineage>
        <taxon>Bacteria</taxon>
        <taxon>Bacillati</taxon>
        <taxon>Bacillota</taxon>
        <taxon>Bacilli</taxon>
        <taxon>Bacillales</taxon>
        <taxon>Bacillaceae</taxon>
        <taxon>Bacillus</taxon>
    </lineage>
</organism>
<name>A0ABS4CZD7_9BACI</name>
<keyword evidence="2" id="KW-1185">Reference proteome</keyword>
<dbReference type="RefSeq" id="WP_148564355.1">
    <property type="nucleotide sequence ID" value="NZ_JAFDST010000003.1"/>
</dbReference>
<proteinExistence type="predicted"/>